<accession>A0A7C9N166</accession>
<evidence type="ECO:0000259" key="1">
    <source>
        <dbReference type="Pfam" id="PF12275"/>
    </source>
</evidence>
<dbReference type="InterPro" id="IPR022060">
    <property type="entry name" value="DUF3616"/>
</dbReference>
<proteinExistence type="predicted"/>
<dbReference type="EMBL" id="WXEW01000002">
    <property type="protein sequence ID" value="NAS21294.1"/>
    <property type="molecule type" value="Genomic_DNA"/>
</dbReference>
<dbReference type="Proteomes" id="UP000479526">
    <property type="component" value="Unassembled WGS sequence"/>
</dbReference>
<protein>
    <submittedName>
        <fullName evidence="2">DUF3616 domain-containing protein</fullName>
    </submittedName>
</protein>
<keyword evidence="3" id="KW-1185">Reference proteome</keyword>
<feature type="domain" description="DUF3616" evidence="1">
    <location>
        <begin position="17"/>
        <end position="324"/>
    </location>
</feature>
<organism evidence="2 3">
    <name type="scientific">Herbidospora solisilvae</name>
    <dbReference type="NCBI Taxonomy" id="2696284"/>
    <lineage>
        <taxon>Bacteria</taxon>
        <taxon>Bacillati</taxon>
        <taxon>Actinomycetota</taxon>
        <taxon>Actinomycetes</taxon>
        <taxon>Streptosporangiales</taxon>
        <taxon>Streptosporangiaceae</taxon>
        <taxon>Herbidospora</taxon>
    </lineage>
</organism>
<dbReference type="Pfam" id="PF12275">
    <property type="entry name" value="DUF3616"/>
    <property type="match status" value="1"/>
</dbReference>
<sequence>MVQVELRFAPGSAIHHDLSAVRQDGRCLWVAGDEWAGVERLTWRDGAFQDHRTFRLAEFVDLPAGPDEEADIEGLARADGWLWAVGSHSLKRKRVKPGQNGDKARKRLATVLREENRFILVRLPLVDRDGLPQPVRRDGSRHAAILSGPGRNLADMLEHDPHLAPFLRLPGKDNGVDIEGIAVIGERVFVGLRGPVLRGWAVILEIRPEPDPHDENRLRFAPVGDARYRTHFVDLDGLGIRDLCPAGDEVLILAGPTMTHDGPVKIVRWTPGNGFADPPIHVADLTTGVRDDRPEGLALLSNGQLMIVHDSPSPLRLTPEGVWADVLTI</sequence>
<gene>
    <name evidence="2" type="ORF">GT755_06295</name>
</gene>
<name>A0A7C9N166_9ACTN</name>
<evidence type="ECO:0000313" key="2">
    <source>
        <dbReference type="EMBL" id="NAS21294.1"/>
    </source>
</evidence>
<comment type="caution">
    <text evidence="2">The sequence shown here is derived from an EMBL/GenBank/DDBJ whole genome shotgun (WGS) entry which is preliminary data.</text>
</comment>
<dbReference type="AlphaFoldDB" id="A0A7C9N166"/>
<reference evidence="2 3" key="1">
    <citation type="submission" date="2020-01" db="EMBL/GenBank/DDBJ databases">
        <title>Herbidospora sp. NEAU-GS84 nov., a novel actinomycete isolated from soil.</title>
        <authorList>
            <person name="Han L."/>
        </authorList>
    </citation>
    <scope>NUCLEOTIDE SEQUENCE [LARGE SCALE GENOMIC DNA]</scope>
    <source>
        <strain evidence="2 3">NEAU-GS84</strain>
    </source>
</reference>
<evidence type="ECO:0000313" key="3">
    <source>
        <dbReference type="Proteomes" id="UP000479526"/>
    </source>
</evidence>